<dbReference type="RefSeq" id="WP_377773754.1">
    <property type="nucleotide sequence ID" value="NZ_JBHUOQ010000003.1"/>
</dbReference>
<dbReference type="SUPFAM" id="SSF110391">
    <property type="entry name" value="GlpP-like"/>
    <property type="match status" value="1"/>
</dbReference>
<sequence length="188" mass="20723">MDIVDMVNSQVIAAVQKDEHYNPAKESSCDIVFLLKGNLMTIINDVDELENTYNKRTFIHFDLIDGLSSSRAAVEYISKVVKPTGIISTKPNVLKYAKEFDLSTIQRVFLFDTNALEKAISMARSSKPDALEIMPGIIPEILDQLTRKISFPIIAGGLINTPEEVHNILASGALAVSSTNSKVWQLGL</sequence>
<dbReference type="Pfam" id="PF04309">
    <property type="entry name" value="G3P_antiterm"/>
    <property type="match status" value="1"/>
</dbReference>
<name>A0ABW5WWE0_9STAP</name>
<dbReference type="Gene3D" id="3.20.20.70">
    <property type="entry name" value="Aldolase class I"/>
    <property type="match status" value="1"/>
</dbReference>
<dbReference type="Proteomes" id="UP001597519">
    <property type="component" value="Unassembled WGS sequence"/>
</dbReference>
<evidence type="ECO:0000256" key="1">
    <source>
        <dbReference type="PIRNR" id="PIRNR016897"/>
    </source>
</evidence>
<dbReference type="InterPro" id="IPR006699">
    <property type="entry name" value="GlpP"/>
</dbReference>
<dbReference type="EMBL" id="JBHUOQ010000003">
    <property type="protein sequence ID" value="MFD2830583.1"/>
    <property type="molecule type" value="Genomic_DNA"/>
</dbReference>
<gene>
    <name evidence="2" type="ORF">ACFSX4_08925</name>
</gene>
<organism evidence="2 3">
    <name type="scientific">Corticicoccus populi</name>
    <dbReference type="NCBI Taxonomy" id="1812821"/>
    <lineage>
        <taxon>Bacteria</taxon>
        <taxon>Bacillati</taxon>
        <taxon>Bacillota</taxon>
        <taxon>Bacilli</taxon>
        <taxon>Bacillales</taxon>
        <taxon>Staphylococcaceae</taxon>
        <taxon>Corticicoccus</taxon>
    </lineage>
</organism>
<dbReference type="InterPro" id="IPR013785">
    <property type="entry name" value="Aldolase_TIM"/>
</dbReference>
<dbReference type="PANTHER" id="PTHR35787">
    <property type="entry name" value="GLYCEROL UPTAKE OPERON ANTITERMINATOR REGULATORY PROTEIN"/>
    <property type="match status" value="1"/>
</dbReference>
<comment type="function">
    <text evidence="1">Regulates expression of the glpD operon. In the presence of glycerol 3-phosphate (G3P) causes antitermination of transcription of glpD at the inverted repeat of the leader region to enhance its transcription. Binds and stabilizes glpD leader mRNA.</text>
</comment>
<proteinExistence type="predicted"/>
<comment type="caution">
    <text evidence="2">The sequence shown here is derived from an EMBL/GenBank/DDBJ whole genome shotgun (WGS) entry which is preliminary data.</text>
</comment>
<keyword evidence="1" id="KW-0804">Transcription</keyword>
<evidence type="ECO:0000313" key="2">
    <source>
        <dbReference type="EMBL" id="MFD2830583.1"/>
    </source>
</evidence>
<dbReference type="PANTHER" id="PTHR35787:SF1">
    <property type="entry name" value="GLYCEROL UPTAKE OPERON ANTITERMINATOR REGULATORY PROTEIN"/>
    <property type="match status" value="1"/>
</dbReference>
<keyword evidence="1" id="KW-0694">RNA-binding</keyword>
<keyword evidence="1" id="KW-0805">Transcription regulation</keyword>
<dbReference type="PIRSF" id="PIRSF016897">
    <property type="entry name" value="GlpP"/>
    <property type="match status" value="1"/>
</dbReference>
<protein>
    <recommendedName>
        <fullName evidence="1">Glycerol uptake operon antiterminator regulatory protein</fullName>
    </recommendedName>
</protein>
<keyword evidence="3" id="KW-1185">Reference proteome</keyword>
<accession>A0ABW5WWE0</accession>
<evidence type="ECO:0000313" key="3">
    <source>
        <dbReference type="Proteomes" id="UP001597519"/>
    </source>
</evidence>
<reference evidence="3" key="1">
    <citation type="journal article" date="2019" name="Int. J. Syst. Evol. Microbiol.">
        <title>The Global Catalogue of Microorganisms (GCM) 10K type strain sequencing project: providing services to taxonomists for standard genome sequencing and annotation.</title>
        <authorList>
            <consortium name="The Broad Institute Genomics Platform"/>
            <consortium name="The Broad Institute Genome Sequencing Center for Infectious Disease"/>
            <person name="Wu L."/>
            <person name="Ma J."/>
        </authorList>
    </citation>
    <scope>NUCLEOTIDE SEQUENCE [LARGE SCALE GENOMIC DNA]</scope>
    <source>
        <strain evidence="3">KCTC 33575</strain>
    </source>
</reference>
<keyword evidence="1" id="KW-0319">Glycerol metabolism</keyword>